<evidence type="ECO:0000256" key="1">
    <source>
        <dbReference type="PROSITE-ProRule" id="PRU00473"/>
    </source>
</evidence>
<dbReference type="InterPro" id="IPR050330">
    <property type="entry name" value="Bact_OuterMem_StrucFunc"/>
</dbReference>
<comment type="caution">
    <text evidence="3">The sequence shown here is derived from an EMBL/GenBank/DDBJ whole genome shotgun (WGS) entry which is preliminary data.</text>
</comment>
<organism evidence="3 4">
    <name type="scientific">Flammeovirga pacifica</name>
    <dbReference type="NCBI Taxonomy" id="915059"/>
    <lineage>
        <taxon>Bacteria</taxon>
        <taxon>Pseudomonadati</taxon>
        <taxon>Bacteroidota</taxon>
        <taxon>Cytophagia</taxon>
        <taxon>Cytophagales</taxon>
        <taxon>Flammeovirgaceae</taxon>
        <taxon>Flammeovirga</taxon>
    </lineage>
</organism>
<feature type="domain" description="OmpA-like" evidence="2">
    <location>
        <begin position="566"/>
        <end position="683"/>
    </location>
</feature>
<reference evidence="3 4" key="1">
    <citation type="journal article" date="2012" name="Int. J. Syst. Evol. Microbiol.">
        <title>Flammeovirga pacifica sp. nov., isolated from deep-sea sediment.</title>
        <authorList>
            <person name="Xu H."/>
            <person name="Fu Y."/>
            <person name="Yang N."/>
            <person name="Ding Z."/>
            <person name="Lai Q."/>
            <person name="Zeng R."/>
        </authorList>
    </citation>
    <scope>NUCLEOTIDE SEQUENCE [LARGE SCALE GENOMIC DNA]</scope>
    <source>
        <strain evidence="4">DSM 24597 / LMG 26175 / WPAGA1</strain>
    </source>
</reference>
<dbReference type="Proteomes" id="UP000179797">
    <property type="component" value="Unassembled WGS sequence"/>
</dbReference>
<dbReference type="SUPFAM" id="SSF103088">
    <property type="entry name" value="OmpA-like"/>
    <property type="match status" value="1"/>
</dbReference>
<sequence>MLFLSDHLFAQVNVKAKKLPDNVSSASYREYAPSLNADGTVLIFQANRKEGFNWGIYETTTQDGGETWSDPVGIDSINNYTKTNDLIGGPMISYDGNTLFFFANLDEGLGSEDIYYSKRIGKEWSAPINIGEPINSKEHESFPSISADGTHLYFQRFDTTLVEGGSNCFEIYVSKKQSNGEWGEPEALPAPINIGCEKAPRILSDGRTLIFSSIRAGGKGDYDLWMSKLGFNGEWSEPVNMHFVNTPGPDTFASISASGETLYYLNSQELDPKVLKKFPDETGQEDIFTIEITEEFKQYKNKTIQGQIKDLNSESPVQASFFVRDRSTTEYLFDMAVADDGKYALVLTEGVDYEILATKEGYSTFIFQEDLSSLSEYKREIKDINLFNHALLNLEIFDADLMQKIKGNITVYDQETNLLLDSIAVTYNTTSKSYQLELPIGKKYEVKVNKENFIDQSFHFDLSTMILYQKFEKSVDLMPKKIEMEFNVSDASTEEGILAKITLINTDTDERIEVDAEVGEDGKYKIEVRDGANYSIEVRSPRGYSFFSSKLKADNKKEFKVSLTELKPNSKLPLKDILFESNSADIIESSFKELKRLVKLMKDNPNIVVELAAHTDDLGSDKYNIRLSENRAKSVAMYVMEFGIPKNRLVPKGYGETQPTVVNDTDENRAKNRRVELMVLEINN</sequence>
<dbReference type="CDD" id="cd07185">
    <property type="entry name" value="OmpA_C-like"/>
    <property type="match status" value="1"/>
</dbReference>
<evidence type="ECO:0000313" key="3">
    <source>
        <dbReference type="EMBL" id="OHX64203.1"/>
    </source>
</evidence>
<dbReference type="PROSITE" id="PS51123">
    <property type="entry name" value="OMPA_2"/>
    <property type="match status" value="1"/>
</dbReference>
<dbReference type="EMBL" id="JRYR02000002">
    <property type="protein sequence ID" value="OHX64203.1"/>
    <property type="molecule type" value="Genomic_DNA"/>
</dbReference>
<dbReference type="PANTHER" id="PTHR30329:SF21">
    <property type="entry name" value="LIPOPROTEIN YIAD-RELATED"/>
    <property type="match status" value="1"/>
</dbReference>
<dbReference type="RefSeq" id="WP_044221007.1">
    <property type="nucleotide sequence ID" value="NZ_JRYR02000002.1"/>
</dbReference>
<dbReference type="STRING" id="915059.NH26_21605"/>
<dbReference type="OrthoDB" id="911314at2"/>
<dbReference type="InterPro" id="IPR011659">
    <property type="entry name" value="WD40"/>
</dbReference>
<protein>
    <recommendedName>
        <fullName evidence="2">OmpA-like domain-containing protein</fullName>
    </recommendedName>
</protein>
<dbReference type="AlphaFoldDB" id="A0A1S1YTL9"/>
<evidence type="ECO:0000313" key="4">
    <source>
        <dbReference type="Proteomes" id="UP000179797"/>
    </source>
</evidence>
<dbReference type="Gene3D" id="2.120.10.30">
    <property type="entry name" value="TolB, C-terminal domain"/>
    <property type="match status" value="1"/>
</dbReference>
<accession>A0A1S1YTL9</accession>
<evidence type="ECO:0000259" key="2">
    <source>
        <dbReference type="PROSITE" id="PS51123"/>
    </source>
</evidence>
<dbReference type="InterPro" id="IPR036737">
    <property type="entry name" value="OmpA-like_sf"/>
</dbReference>
<keyword evidence="1" id="KW-0472">Membrane</keyword>
<dbReference type="InterPro" id="IPR011042">
    <property type="entry name" value="6-blade_b-propeller_TolB-like"/>
</dbReference>
<dbReference type="GO" id="GO:0016020">
    <property type="term" value="C:membrane"/>
    <property type="evidence" value="ECO:0007669"/>
    <property type="project" value="UniProtKB-UniRule"/>
</dbReference>
<proteinExistence type="predicted"/>
<dbReference type="InterPro" id="IPR006665">
    <property type="entry name" value="OmpA-like"/>
</dbReference>
<dbReference type="Gene3D" id="3.30.1330.60">
    <property type="entry name" value="OmpA-like domain"/>
    <property type="match status" value="1"/>
</dbReference>
<dbReference type="Pfam" id="PF07676">
    <property type="entry name" value="PD40"/>
    <property type="match status" value="3"/>
</dbReference>
<keyword evidence="4" id="KW-1185">Reference proteome</keyword>
<dbReference type="CDD" id="cd15482">
    <property type="entry name" value="Sialidase_non-viral"/>
    <property type="match status" value="1"/>
</dbReference>
<name>A0A1S1YTL9_FLAPC</name>
<dbReference type="SUPFAM" id="SSF82171">
    <property type="entry name" value="DPP6 N-terminal domain-like"/>
    <property type="match status" value="1"/>
</dbReference>
<dbReference type="PANTHER" id="PTHR30329">
    <property type="entry name" value="STATOR ELEMENT OF FLAGELLAR MOTOR COMPLEX"/>
    <property type="match status" value="1"/>
</dbReference>
<dbReference type="Pfam" id="PF00691">
    <property type="entry name" value="OmpA"/>
    <property type="match status" value="1"/>
</dbReference>
<gene>
    <name evidence="3" type="ORF">NH26_21605</name>
</gene>